<proteinExistence type="predicted"/>
<dbReference type="Pfam" id="PF20082">
    <property type="entry name" value="DUF6476"/>
    <property type="match status" value="1"/>
</dbReference>
<evidence type="ECO:0000313" key="1">
    <source>
        <dbReference type="EMBL" id="KFI27125.1"/>
    </source>
</evidence>
<comment type="caution">
    <text evidence="1">The sequence shown here is derived from an EMBL/GenBank/DDBJ whole genome shotgun (WGS) entry which is preliminary data.</text>
</comment>
<reference evidence="1 2" key="1">
    <citation type="submission" date="2014-03" db="EMBL/GenBank/DDBJ databases">
        <title>Genome of Haematobacter massiliensis CCUG 47968.</title>
        <authorList>
            <person name="Wang D."/>
            <person name="Wang G."/>
        </authorList>
    </citation>
    <scope>NUCLEOTIDE SEQUENCE [LARGE SCALE GENOMIC DNA]</scope>
    <source>
        <strain evidence="1 2">CCUG 47968</strain>
    </source>
</reference>
<name>A0A086XYM5_9RHOB</name>
<dbReference type="EMBL" id="JGYG01000012">
    <property type="protein sequence ID" value="KFI27125.1"/>
    <property type="molecule type" value="Genomic_DNA"/>
</dbReference>
<gene>
    <name evidence="1" type="ORF">CN97_01735</name>
</gene>
<accession>A0A086XYM5</accession>
<dbReference type="AlphaFoldDB" id="A0A086XYM5"/>
<protein>
    <submittedName>
        <fullName evidence="1">Uncharacterized protein</fullName>
    </submittedName>
</protein>
<dbReference type="OrthoDB" id="7872651at2"/>
<dbReference type="STRING" id="195105.CN97_01735"/>
<dbReference type="Proteomes" id="UP000028826">
    <property type="component" value="Unassembled WGS sequence"/>
</dbReference>
<dbReference type="InterPro" id="IPR045519">
    <property type="entry name" value="DUF6476"/>
</dbReference>
<sequence length="101" mass="10881">MDDAPPPEALPPSLRFLKLLVTVLTATLIIGVITIVALLVTRLPHRAAPPPLPATVTLPDGTTPIAFTQGPDWYAVVTAENEILIFDLATGALRQRVEIRH</sequence>
<evidence type="ECO:0000313" key="2">
    <source>
        <dbReference type="Proteomes" id="UP000028826"/>
    </source>
</evidence>
<keyword evidence="2" id="KW-1185">Reference proteome</keyword>
<dbReference type="eggNOG" id="ENOG5032ZZI">
    <property type="taxonomic scope" value="Bacteria"/>
</dbReference>
<organism evidence="1 2">
    <name type="scientific">Haematobacter massiliensis</name>
    <dbReference type="NCBI Taxonomy" id="195105"/>
    <lineage>
        <taxon>Bacteria</taxon>
        <taxon>Pseudomonadati</taxon>
        <taxon>Pseudomonadota</taxon>
        <taxon>Alphaproteobacteria</taxon>
        <taxon>Rhodobacterales</taxon>
        <taxon>Paracoccaceae</taxon>
        <taxon>Haematobacter</taxon>
    </lineage>
</organism>
<dbReference type="RefSeq" id="WP_035713327.1">
    <property type="nucleotide sequence ID" value="NZ_CAMIFG010000047.1"/>
</dbReference>